<dbReference type="EMBL" id="CP011005">
    <property type="protein sequence ID" value="AJT42624.1"/>
    <property type="molecule type" value="Genomic_DNA"/>
</dbReference>
<evidence type="ECO:0008006" key="4">
    <source>
        <dbReference type="Google" id="ProtNLM"/>
    </source>
</evidence>
<sequence length="201" mass="21885">MSARPEMLSCGHSLDELSDYLAADRQPANPYIDTCPECQSALRALEQLNSVTRELIDFESEPHSAEDENWLGSIFSNIALEAQAGRDIPLHNQGELPAADPDDELSQTEGSVIALIRSAGDELEGAMIGRCRLEGEVSSPDAEITVEVRLSAVWGPPLPALADELRTKIRETLERHTQLKISAINIAIVDIQRSQTLGDGD</sequence>
<proteinExistence type="inferred from homology"/>
<dbReference type="Proteomes" id="UP000061839">
    <property type="component" value="Chromosome"/>
</dbReference>
<gene>
    <name evidence="2" type="ORF">UM93_16160</name>
</gene>
<dbReference type="Pfam" id="PF03780">
    <property type="entry name" value="Asp23"/>
    <property type="match status" value="1"/>
</dbReference>
<evidence type="ECO:0000313" key="2">
    <source>
        <dbReference type="EMBL" id="AJT42624.1"/>
    </source>
</evidence>
<dbReference type="HOGENOM" id="CLU_094973_0_0_11"/>
<name>A0A0D4C264_9MICC</name>
<evidence type="ECO:0000256" key="1">
    <source>
        <dbReference type="ARBA" id="ARBA00005721"/>
    </source>
</evidence>
<dbReference type="KEGG" id="ari:UM93_16160"/>
<dbReference type="AlphaFoldDB" id="A0A0D4C264"/>
<dbReference type="InterPro" id="IPR005531">
    <property type="entry name" value="Asp23"/>
</dbReference>
<dbReference type="PATRIC" id="fig|1618207.4.peg.3284"/>
<organism evidence="2 3">
    <name type="scientific">Psychromicrobium lacuslunae</name>
    <dbReference type="NCBI Taxonomy" id="1618207"/>
    <lineage>
        <taxon>Bacteria</taxon>
        <taxon>Bacillati</taxon>
        <taxon>Actinomycetota</taxon>
        <taxon>Actinomycetes</taxon>
        <taxon>Micrococcales</taxon>
        <taxon>Micrococcaceae</taxon>
        <taxon>Psychromicrobium</taxon>
    </lineage>
</organism>
<accession>A0A0D4C264</accession>
<dbReference type="STRING" id="1618207.UM93_16160"/>
<protein>
    <recommendedName>
        <fullName evidence="4">Asp23/Gls24 family envelope stress response protein</fullName>
    </recommendedName>
</protein>
<reference evidence="2 3" key="1">
    <citation type="journal article" date="2015" name="Genome Announc.">
        <title>Complete Genome Sequencing of Protease-Producing Novel Arthrobacter sp. Strain IHBB 11108 Using PacBio Single-Molecule Real-Time Sequencing Technology.</title>
        <authorList>
            <person name="Kiran S."/>
            <person name="Swarnkar M.K."/>
            <person name="Pal M."/>
            <person name="Thakur R."/>
            <person name="Tewari R."/>
            <person name="Singh A.K."/>
            <person name="Gulati A."/>
        </authorList>
    </citation>
    <scope>NUCLEOTIDE SEQUENCE [LARGE SCALE GENOMIC DNA]</scope>
    <source>
        <strain evidence="2 3">IHBB 11108</strain>
    </source>
</reference>
<dbReference type="RefSeq" id="WP_045076503.1">
    <property type="nucleotide sequence ID" value="NZ_CP011005.1"/>
</dbReference>
<evidence type="ECO:0000313" key="3">
    <source>
        <dbReference type="Proteomes" id="UP000061839"/>
    </source>
</evidence>
<keyword evidence="3" id="KW-1185">Reference proteome</keyword>
<comment type="similarity">
    <text evidence="1">Belongs to the asp23 family.</text>
</comment>